<dbReference type="Gene3D" id="3.40.50.1240">
    <property type="entry name" value="Phosphoglycerate mutase-like"/>
    <property type="match status" value="1"/>
</dbReference>
<organism evidence="1 2">
    <name type="scientific">Candidatus Accumulibacter aalborgensis</name>
    <dbReference type="NCBI Taxonomy" id="1860102"/>
    <lineage>
        <taxon>Bacteria</taxon>
        <taxon>Pseudomonadati</taxon>
        <taxon>Pseudomonadota</taxon>
        <taxon>Betaproteobacteria</taxon>
        <taxon>Candidatus Accumulibacter</taxon>
    </lineage>
</organism>
<gene>
    <name evidence="1" type="ORF">ACCAA_720023</name>
</gene>
<dbReference type="CDD" id="cd07067">
    <property type="entry name" value="HP_PGM_like"/>
    <property type="match status" value="1"/>
</dbReference>
<sequence>MAKDSTGMDLILWRHAEAAEGTNGIADSKCKLTARGKKQAQQMAEWLKAQRLSKVRVLSSPAERAKQTAHALDWPYKVRAQLAVDADTADLLAVAEWPDYHGAVILVSHQPALGRLAALLLSGQEADWTIKRAGIWWFSNRVRRDETQIVLRAVVNP</sequence>
<dbReference type="Proteomes" id="UP000199169">
    <property type="component" value="Unassembled WGS sequence"/>
</dbReference>
<evidence type="ECO:0000313" key="2">
    <source>
        <dbReference type="Proteomes" id="UP000199169"/>
    </source>
</evidence>
<dbReference type="SUPFAM" id="SSF53254">
    <property type="entry name" value="Phosphoglycerate mutase-like"/>
    <property type="match status" value="1"/>
</dbReference>
<dbReference type="SMART" id="SM00855">
    <property type="entry name" value="PGAM"/>
    <property type="match status" value="1"/>
</dbReference>
<accession>A0A1A8XX45</accession>
<protein>
    <submittedName>
        <fullName evidence="1">Phosphohistidine phosphatase SixA</fullName>
    </submittedName>
</protein>
<keyword evidence="2" id="KW-1185">Reference proteome</keyword>
<dbReference type="STRING" id="1860102.ACCAA_720023"/>
<proteinExistence type="predicted"/>
<dbReference type="EMBL" id="FLQX01000152">
    <property type="protein sequence ID" value="SBT09540.1"/>
    <property type="molecule type" value="Genomic_DNA"/>
</dbReference>
<dbReference type="InterPro" id="IPR013078">
    <property type="entry name" value="His_Pase_superF_clade-1"/>
</dbReference>
<evidence type="ECO:0000313" key="1">
    <source>
        <dbReference type="EMBL" id="SBT09540.1"/>
    </source>
</evidence>
<reference evidence="1 2" key="1">
    <citation type="submission" date="2016-06" db="EMBL/GenBank/DDBJ databases">
        <authorList>
            <person name="Kjaerup R.B."/>
            <person name="Dalgaard T.S."/>
            <person name="Juul-Madsen H.R."/>
        </authorList>
    </citation>
    <scope>NUCLEOTIDE SEQUENCE [LARGE SCALE GENOMIC DNA]</scope>
    <source>
        <strain evidence="1">3</strain>
    </source>
</reference>
<name>A0A1A8XX45_9PROT</name>
<dbReference type="Pfam" id="PF00300">
    <property type="entry name" value="His_Phos_1"/>
    <property type="match status" value="1"/>
</dbReference>
<dbReference type="InterPro" id="IPR029033">
    <property type="entry name" value="His_PPase_superfam"/>
</dbReference>
<dbReference type="AlphaFoldDB" id="A0A1A8XX45"/>